<dbReference type="Proteomes" id="UP000314294">
    <property type="component" value="Unassembled WGS sequence"/>
</dbReference>
<dbReference type="AlphaFoldDB" id="A0A4Z2J0S4"/>
<protein>
    <submittedName>
        <fullName evidence="2">Uncharacterized protein</fullName>
    </submittedName>
</protein>
<evidence type="ECO:0000256" key="1">
    <source>
        <dbReference type="SAM" id="MobiDB-lite"/>
    </source>
</evidence>
<feature type="region of interest" description="Disordered" evidence="1">
    <location>
        <begin position="136"/>
        <end position="198"/>
    </location>
</feature>
<evidence type="ECO:0000313" key="2">
    <source>
        <dbReference type="EMBL" id="TNN83870.1"/>
    </source>
</evidence>
<keyword evidence="3" id="KW-1185">Reference proteome</keyword>
<name>A0A4Z2J0S4_9TELE</name>
<dbReference type="EMBL" id="SRLO01000030">
    <property type="protein sequence ID" value="TNN83870.1"/>
    <property type="molecule type" value="Genomic_DNA"/>
</dbReference>
<organism evidence="2 3">
    <name type="scientific">Liparis tanakae</name>
    <name type="common">Tanaka's snailfish</name>
    <dbReference type="NCBI Taxonomy" id="230148"/>
    <lineage>
        <taxon>Eukaryota</taxon>
        <taxon>Metazoa</taxon>
        <taxon>Chordata</taxon>
        <taxon>Craniata</taxon>
        <taxon>Vertebrata</taxon>
        <taxon>Euteleostomi</taxon>
        <taxon>Actinopterygii</taxon>
        <taxon>Neopterygii</taxon>
        <taxon>Teleostei</taxon>
        <taxon>Neoteleostei</taxon>
        <taxon>Acanthomorphata</taxon>
        <taxon>Eupercaria</taxon>
        <taxon>Perciformes</taxon>
        <taxon>Cottioidei</taxon>
        <taxon>Cottales</taxon>
        <taxon>Liparidae</taxon>
        <taxon>Liparis</taxon>
    </lineage>
</organism>
<comment type="caution">
    <text evidence="2">The sequence shown here is derived from an EMBL/GenBank/DDBJ whole genome shotgun (WGS) entry which is preliminary data.</text>
</comment>
<accession>A0A4Z2J0S4</accession>
<evidence type="ECO:0000313" key="3">
    <source>
        <dbReference type="Proteomes" id="UP000314294"/>
    </source>
</evidence>
<gene>
    <name evidence="2" type="ORF">EYF80_005741</name>
</gene>
<proteinExistence type="predicted"/>
<reference evidence="2 3" key="1">
    <citation type="submission" date="2019-03" db="EMBL/GenBank/DDBJ databases">
        <title>First draft genome of Liparis tanakae, snailfish: a comprehensive survey of snailfish specific genes.</title>
        <authorList>
            <person name="Kim W."/>
            <person name="Song I."/>
            <person name="Jeong J.-H."/>
            <person name="Kim D."/>
            <person name="Kim S."/>
            <person name="Ryu S."/>
            <person name="Song J.Y."/>
            <person name="Lee S.K."/>
        </authorList>
    </citation>
    <scope>NUCLEOTIDE SEQUENCE [LARGE SCALE GENOMIC DNA]</scope>
    <source>
        <tissue evidence="2">Muscle</tissue>
    </source>
</reference>
<sequence length="198" mass="21520">MGTSELMDGIIPWKEEKINNNEDKAGLLCLPPGQLTNRHPQEAMNQSQHPRECQAQGLLTALTVQARTSTARGQQSPCIAACFYMSYPHCFTRSPLPPAPSINTDPFRWGSWPDDPVGLRKEYKRALAAAACLQAQPQEGETNGKGLKKRDKEMDNKGGDGMTNGKPSQGHGGRRTAHPARGIAKEVGPVKSAFETSL</sequence>